<dbReference type="FunFam" id="2.60.120.180:FF:000001">
    <property type="entry name" value="Endo-1,4-beta-xylanase"/>
    <property type="match status" value="1"/>
</dbReference>
<dbReference type="InterPro" id="IPR001919">
    <property type="entry name" value="CBD2"/>
</dbReference>
<keyword evidence="17" id="KW-1185">Reference proteome</keyword>
<keyword evidence="13" id="KW-0732">Signal</keyword>
<feature type="compositionally biased region" description="Pro residues" evidence="12">
    <location>
        <begin position="235"/>
        <end position="262"/>
    </location>
</feature>
<dbReference type="InterPro" id="IPR013319">
    <property type="entry name" value="GH11/12"/>
</dbReference>
<gene>
    <name evidence="16" type="ORF">Afe05nite_76130</name>
</gene>
<sequence>MNDSTVPSLRRLLICAAGVVLLAVASINLAGVAHAEADRTITSNLTGTHNGYFFSYWKDNGNVTMKLGAGGSYSVQWSGINNTVVGKGWKPGSSHTVNYSGSFSPNGNGYLALYGWTTNPLIEYYIVENFGNYNPSSGTTRLGSVTTDGSTYDIYRTQRVNQPSIIGNATFYQYWSVRQQHRTGGTITTANHFNAWSRLGLTLGQHDYQILATEGYQSSGSSNITVSEGTSPTTPTSPPTSPSSPPTSPSTPPTSPSTPPTTPGGTAGACKVTNSVSAWNSGLTDNITITNTGSTAINGWSLKFNLGSGQTITSGWNASFSPSSGQVTATNAGYNGAIPPGGSTTIGFQANHSGNSAAPTGFTLNGAACS</sequence>
<feature type="compositionally biased region" description="Polar residues" evidence="12">
    <location>
        <begin position="218"/>
        <end position="229"/>
    </location>
</feature>
<evidence type="ECO:0000256" key="2">
    <source>
        <dbReference type="ARBA" id="ARBA00004851"/>
    </source>
</evidence>
<feature type="domain" description="CBM2" evidence="14">
    <location>
        <begin position="263"/>
        <end position="370"/>
    </location>
</feature>
<evidence type="ECO:0000259" key="14">
    <source>
        <dbReference type="PROSITE" id="PS51173"/>
    </source>
</evidence>
<keyword evidence="7 10" id="KW-0119">Carbohydrate metabolism</keyword>
<dbReference type="PROSITE" id="PS51761">
    <property type="entry name" value="GH11_3"/>
    <property type="match status" value="1"/>
</dbReference>
<evidence type="ECO:0000256" key="8">
    <source>
        <dbReference type="ARBA" id="ARBA00023295"/>
    </source>
</evidence>
<feature type="domain" description="GH11" evidence="15">
    <location>
        <begin position="40"/>
        <end position="227"/>
    </location>
</feature>
<evidence type="ECO:0000256" key="9">
    <source>
        <dbReference type="ARBA" id="ARBA00023326"/>
    </source>
</evidence>
<evidence type="ECO:0000256" key="1">
    <source>
        <dbReference type="ARBA" id="ARBA00000681"/>
    </source>
</evidence>
<dbReference type="SMART" id="SM00637">
    <property type="entry name" value="CBD_II"/>
    <property type="match status" value="1"/>
</dbReference>
<evidence type="ECO:0000256" key="10">
    <source>
        <dbReference type="PROSITE-ProRule" id="PRU01097"/>
    </source>
</evidence>
<dbReference type="Pfam" id="PF00553">
    <property type="entry name" value="CBM_2"/>
    <property type="match status" value="1"/>
</dbReference>
<comment type="caution">
    <text evidence="16">The sequence shown here is derived from an EMBL/GenBank/DDBJ whole genome shotgun (WGS) entry which is preliminary data.</text>
</comment>
<evidence type="ECO:0000256" key="12">
    <source>
        <dbReference type="SAM" id="MobiDB-lite"/>
    </source>
</evidence>
<dbReference type="RefSeq" id="WP_203822117.1">
    <property type="nucleotide sequence ID" value="NZ_BAAABP010000034.1"/>
</dbReference>
<feature type="active site" description="Nucleophile" evidence="10">
    <location>
        <position position="123"/>
    </location>
</feature>
<evidence type="ECO:0000256" key="5">
    <source>
        <dbReference type="ARBA" id="ARBA00022651"/>
    </source>
</evidence>
<dbReference type="Gene3D" id="2.60.120.180">
    <property type="match status" value="1"/>
</dbReference>
<dbReference type="InterPro" id="IPR012291">
    <property type="entry name" value="CBM2_carb-bd_dom_sf"/>
</dbReference>
<accession>A0A919J808</accession>
<dbReference type="PANTHER" id="PTHR46828:SF2">
    <property type="entry name" value="ENDO-1,4-BETA-XYLANASE A-RELATED"/>
    <property type="match status" value="1"/>
</dbReference>
<dbReference type="PRINTS" id="PR00911">
    <property type="entry name" value="GLHYDRLASE11"/>
</dbReference>
<dbReference type="PANTHER" id="PTHR46828">
    <property type="entry name" value="ENDO-1,4-BETA-XYLANASE A-RELATED"/>
    <property type="match status" value="1"/>
</dbReference>
<dbReference type="AlphaFoldDB" id="A0A919J808"/>
<evidence type="ECO:0000256" key="6">
    <source>
        <dbReference type="ARBA" id="ARBA00022801"/>
    </source>
</evidence>
<keyword evidence="8 10" id="KW-0326">Glycosidase</keyword>
<evidence type="ECO:0000313" key="17">
    <source>
        <dbReference type="Proteomes" id="UP000598174"/>
    </source>
</evidence>
<dbReference type="Pfam" id="PF00457">
    <property type="entry name" value="Glyco_hydro_11"/>
    <property type="match status" value="1"/>
</dbReference>
<dbReference type="InterPro" id="IPR008965">
    <property type="entry name" value="CBM2/CBM3_carb-bd_dom_sf"/>
</dbReference>
<proteinExistence type="inferred from homology"/>
<evidence type="ECO:0000313" key="16">
    <source>
        <dbReference type="EMBL" id="GIE15773.1"/>
    </source>
</evidence>
<evidence type="ECO:0000256" key="11">
    <source>
        <dbReference type="RuleBase" id="RU362015"/>
    </source>
</evidence>
<dbReference type="EMBL" id="BOMM01000071">
    <property type="protein sequence ID" value="GIE15773.1"/>
    <property type="molecule type" value="Genomic_DNA"/>
</dbReference>
<dbReference type="PROSITE" id="PS51173">
    <property type="entry name" value="CBM2"/>
    <property type="match status" value="1"/>
</dbReference>
<keyword evidence="6 10" id="KW-0378">Hydrolase</keyword>
<dbReference type="SUPFAM" id="SSF49384">
    <property type="entry name" value="Carbohydrate-binding domain"/>
    <property type="match status" value="1"/>
</dbReference>
<evidence type="ECO:0000256" key="7">
    <source>
        <dbReference type="ARBA" id="ARBA00023277"/>
    </source>
</evidence>
<dbReference type="InterPro" id="IPR033123">
    <property type="entry name" value="GH11_dom"/>
</dbReference>
<dbReference type="GO" id="GO:0045493">
    <property type="term" value="P:xylan catabolic process"/>
    <property type="evidence" value="ECO:0007669"/>
    <property type="project" value="UniProtKB-UniRule"/>
</dbReference>
<dbReference type="InterPro" id="IPR001137">
    <property type="entry name" value="Glyco_hydro_11"/>
</dbReference>
<evidence type="ECO:0000256" key="3">
    <source>
        <dbReference type="ARBA" id="ARBA00007792"/>
    </source>
</evidence>
<dbReference type="GO" id="GO:0030247">
    <property type="term" value="F:polysaccharide binding"/>
    <property type="evidence" value="ECO:0007669"/>
    <property type="project" value="UniProtKB-UniRule"/>
</dbReference>
<evidence type="ECO:0000259" key="15">
    <source>
        <dbReference type="PROSITE" id="PS51761"/>
    </source>
</evidence>
<dbReference type="Gene3D" id="2.60.40.290">
    <property type="match status" value="1"/>
</dbReference>
<reference evidence="16" key="1">
    <citation type="submission" date="2021-01" db="EMBL/GenBank/DDBJ databases">
        <title>Whole genome shotgun sequence of Actinoplanes ferrugineus NBRC 15555.</title>
        <authorList>
            <person name="Komaki H."/>
            <person name="Tamura T."/>
        </authorList>
    </citation>
    <scope>NUCLEOTIDE SEQUENCE</scope>
    <source>
        <strain evidence="16">NBRC 15555</strain>
    </source>
</reference>
<dbReference type="InterPro" id="IPR013320">
    <property type="entry name" value="ConA-like_dom_sf"/>
</dbReference>
<protein>
    <recommendedName>
        <fullName evidence="4 10">Endo-1,4-beta-xylanase</fullName>
        <ecNumber evidence="4 10">3.2.1.8</ecNumber>
    </recommendedName>
</protein>
<keyword evidence="9 10" id="KW-0624">Polysaccharide degradation</keyword>
<feature type="active site" description="Proton donor" evidence="10">
    <location>
        <position position="214"/>
    </location>
</feature>
<name>A0A919J808_9ACTN</name>
<keyword evidence="5 10" id="KW-0858">Xylan degradation</keyword>
<dbReference type="GO" id="GO:0031176">
    <property type="term" value="F:endo-1,4-beta-xylanase activity"/>
    <property type="evidence" value="ECO:0007669"/>
    <property type="project" value="UniProtKB-UniRule"/>
</dbReference>
<evidence type="ECO:0000256" key="13">
    <source>
        <dbReference type="SAM" id="SignalP"/>
    </source>
</evidence>
<comment type="pathway">
    <text evidence="2 10 11">Glycan degradation; xylan degradation.</text>
</comment>
<dbReference type="PROSITE" id="PS00777">
    <property type="entry name" value="GH11_2"/>
    <property type="match status" value="1"/>
</dbReference>
<feature type="chain" id="PRO_5036701663" description="Endo-1,4-beta-xylanase" evidence="13">
    <location>
        <begin position="36"/>
        <end position="370"/>
    </location>
</feature>
<dbReference type="InterPro" id="IPR033119">
    <property type="entry name" value="GH11_AS_2"/>
</dbReference>
<dbReference type="Proteomes" id="UP000598174">
    <property type="component" value="Unassembled WGS sequence"/>
</dbReference>
<dbReference type="PROSITE" id="PS00776">
    <property type="entry name" value="GH11_1"/>
    <property type="match status" value="1"/>
</dbReference>
<feature type="region of interest" description="Disordered" evidence="12">
    <location>
        <begin position="218"/>
        <end position="270"/>
    </location>
</feature>
<dbReference type="InterPro" id="IPR018208">
    <property type="entry name" value="GH11_AS_1"/>
</dbReference>
<organism evidence="16 17">
    <name type="scientific">Paractinoplanes ferrugineus</name>
    <dbReference type="NCBI Taxonomy" id="113564"/>
    <lineage>
        <taxon>Bacteria</taxon>
        <taxon>Bacillati</taxon>
        <taxon>Actinomycetota</taxon>
        <taxon>Actinomycetes</taxon>
        <taxon>Micromonosporales</taxon>
        <taxon>Micromonosporaceae</taxon>
        <taxon>Paractinoplanes</taxon>
    </lineage>
</organism>
<comment type="similarity">
    <text evidence="3 10 11">Belongs to the glycosyl hydrolase 11 (cellulase G) family.</text>
</comment>
<dbReference type="SUPFAM" id="SSF49899">
    <property type="entry name" value="Concanavalin A-like lectins/glucanases"/>
    <property type="match status" value="1"/>
</dbReference>
<comment type="catalytic activity">
    <reaction evidence="1 10 11">
        <text>Endohydrolysis of (1-&gt;4)-beta-D-xylosidic linkages in xylans.</text>
        <dbReference type="EC" id="3.2.1.8"/>
    </reaction>
</comment>
<evidence type="ECO:0000256" key="4">
    <source>
        <dbReference type="ARBA" id="ARBA00012590"/>
    </source>
</evidence>
<feature type="signal peptide" evidence="13">
    <location>
        <begin position="1"/>
        <end position="35"/>
    </location>
</feature>
<dbReference type="EC" id="3.2.1.8" evidence="4 10"/>